<reference evidence="1" key="1">
    <citation type="journal article" date="2021" name="Front. Microbiol.">
        <title>Comprehensive Comparative Genomics and Phenotyping of Methylobacterium Species.</title>
        <authorList>
            <person name="Alessa O."/>
            <person name="Ogura Y."/>
            <person name="Fujitani Y."/>
            <person name="Takami H."/>
            <person name="Hayashi T."/>
            <person name="Sahin N."/>
            <person name="Tani A."/>
        </authorList>
    </citation>
    <scope>NUCLEOTIDE SEQUENCE</scope>
    <source>
        <strain evidence="1">KCTC 52305</strain>
    </source>
</reference>
<comment type="caution">
    <text evidence="1">The sequence shown here is derived from an EMBL/GenBank/DDBJ whole genome shotgun (WGS) entry which is preliminary data.</text>
</comment>
<protein>
    <submittedName>
        <fullName evidence="1">Uncharacterized protein</fullName>
    </submittedName>
</protein>
<gene>
    <name evidence="1" type="ORF">OPKNFCMD_2677</name>
</gene>
<evidence type="ECO:0000313" key="2">
    <source>
        <dbReference type="Proteomes" id="UP001055167"/>
    </source>
</evidence>
<organism evidence="1 2">
    <name type="scientific">Methylobacterium crusticola</name>
    <dbReference type="NCBI Taxonomy" id="1697972"/>
    <lineage>
        <taxon>Bacteria</taxon>
        <taxon>Pseudomonadati</taxon>
        <taxon>Pseudomonadota</taxon>
        <taxon>Alphaproteobacteria</taxon>
        <taxon>Hyphomicrobiales</taxon>
        <taxon>Methylobacteriaceae</taxon>
        <taxon>Methylobacterium</taxon>
    </lineage>
</organism>
<accession>A0ABQ4QZ70</accession>
<proteinExistence type="predicted"/>
<dbReference type="EMBL" id="BPQH01000007">
    <property type="protein sequence ID" value="GJD49941.1"/>
    <property type="molecule type" value="Genomic_DNA"/>
</dbReference>
<keyword evidence="2" id="KW-1185">Reference proteome</keyword>
<dbReference type="Proteomes" id="UP001055167">
    <property type="component" value="Unassembled WGS sequence"/>
</dbReference>
<name>A0ABQ4QZ70_9HYPH</name>
<reference evidence="1" key="2">
    <citation type="submission" date="2021-08" db="EMBL/GenBank/DDBJ databases">
        <authorList>
            <person name="Tani A."/>
            <person name="Ola A."/>
            <person name="Ogura Y."/>
            <person name="Katsura K."/>
            <person name="Hayashi T."/>
        </authorList>
    </citation>
    <scope>NUCLEOTIDE SEQUENCE</scope>
    <source>
        <strain evidence="1">KCTC 52305</strain>
    </source>
</reference>
<evidence type="ECO:0000313" key="1">
    <source>
        <dbReference type="EMBL" id="GJD49941.1"/>
    </source>
</evidence>
<sequence>MDGRPRVAGAGRDAGLGKKSDVAAGIEAPAGAFALACGELMV</sequence>